<feature type="compositionally biased region" description="Polar residues" evidence="4">
    <location>
        <begin position="156"/>
        <end position="169"/>
    </location>
</feature>
<feature type="compositionally biased region" description="Low complexity" evidence="4">
    <location>
        <begin position="629"/>
        <end position="643"/>
    </location>
</feature>
<organism evidence="7 8">
    <name type="scientific">Hydra vulgaris</name>
    <name type="common">Hydra</name>
    <name type="synonym">Hydra attenuata</name>
    <dbReference type="NCBI Taxonomy" id="6087"/>
    <lineage>
        <taxon>Eukaryota</taxon>
        <taxon>Metazoa</taxon>
        <taxon>Cnidaria</taxon>
        <taxon>Hydrozoa</taxon>
        <taxon>Hydroidolina</taxon>
        <taxon>Anthoathecata</taxon>
        <taxon>Aplanulata</taxon>
        <taxon>Hydridae</taxon>
        <taxon>Hydra</taxon>
    </lineage>
</organism>
<feature type="compositionally biased region" description="Acidic residues" evidence="4">
    <location>
        <begin position="193"/>
        <end position="205"/>
    </location>
</feature>
<evidence type="ECO:0000256" key="1">
    <source>
        <dbReference type="ARBA" id="ARBA00004370"/>
    </source>
</evidence>
<feature type="signal peptide" evidence="5">
    <location>
        <begin position="1"/>
        <end position="25"/>
    </location>
</feature>
<accession>A0ABM4C3I6</accession>
<keyword evidence="5" id="KW-0732">Signal</keyword>
<evidence type="ECO:0000313" key="8">
    <source>
        <dbReference type="RefSeq" id="XP_065656122.1"/>
    </source>
</evidence>
<dbReference type="RefSeq" id="XP_065656122.1">
    <property type="nucleotide sequence ID" value="XM_065800050.1"/>
</dbReference>
<gene>
    <name evidence="8" type="primary">LOC101235210</name>
</gene>
<feature type="region of interest" description="Disordered" evidence="4">
    <location>
        <begin position="614"/>
        <end position="645"/>
    </location>
</feature>
<evidence type="ECO:0000256" key="5">
    <source>
        <dbReference type="SAM" id="SignalP"/>
    </source>
</evidence>
<evidence type="ECO:0000313" key="7">
    <source>
        <dbReference type="Proteomes" id="UP001652625"/>
    </source>
</evidence>
<feature type="compositionally biased region" description="Polar residues" evidence="4">
    <location>
        <begin position="1299"/>
        <end position="1312"/>
    </location>
</feature>
<comment type="subcellular location">
    <subcellularLocation>
        <location evidence="1">Membrane</location>
    </subcellularLocation>
</comment>
<dbReference type="Pfam" id="PF23597">
    <property type="entry name" value="KIAA0319_N"/>
    <property type="match status" value="2"/>
</dbReference>
<dbReference type="PANTHER" id="PTHR46182">
    <property type="entry name" value="FI19480P1"/>
    <property type="match status" value="1"/>
</dbReference>
<feature type="domain" description="MANSC" evidence="6">
    <location>
        <begin position="26"/>
        <end position="112"/>
    </location>
</feature>
<feature type="compositionally biased region" description="Polar residues" evidence="4">
    <location>
        <begin position="1322"/>
        <end position="1340"/>
    </location>
</feature>
<protein>
    <recommendedName>
        <fullName evidence="6">MANSC domain-containing protein</fullName>
    </recommendedName>
</protein>
<evidence type="ECO:0000256" key="3">
    <source>
        <dbReference type="ARBA" id="ARBA00023180"/>
    </source>
</evidence>
<name>A0ABM4C3I6_HYDVU</name>
<feature type="region of interest" description="Disordered" evidence="4">
    <location>
        <begin position="1284"/>
        <end position="1312"/>
    </location>
</feature>
<dbReference type="InterPro" id="IPR013980">
    <property type="entry name" value="MANSC_dom"/>
</dbReference>
<keyword evidence="7" id="KW-1185">Reference proteome</keyword>
<dbReference type="InterPro" id="IPR029865">
    <property type="entry name" value="KIAA0319-like"/>
</dbReference>
<feature type="domain" description="MANSC" evidence="6">
    <location>
        <begin position="1666"/>
        <end position="1735"/>
    </location>
</feature>
<proteinExistence type="predicted"/>
<feature type="region of interest" description="Disordered" evidence="4">
    <location>
        <begin position="1551"/>
        <end position="1586"/>
    </location>
</feature>
<sequence length="1802" mass="205736">MFKISAFLHFIYGLFWLLSINKLFAKECTHGGILENMILEGGINSNKHTIIKGINSVNLCIDKCCTIKECDLAMFKRNICYSVSCDKENSCQISHSRNNSIENAKIVFMTRPREEASRQHTKIQHVQYQTKEKKEIESEEDELDEALIESGDDINDLTSGSGITVGNDTLENEKNVDASLETDDSEGSSKDLENEEIESEFSDNDFESGDSLLIKNNHAGVIKHEVENKFQNQIENLNFKSNNSKQQYKKENDTKLDSTLYHYSLKNTSLNAFKLMQNLSSSKNISNENNTDHLKHFNRTKKISDANYFLENNLSNYTSLKKMEKNITQLFNFSLPANISKYKSMSTNSQKFQIKQQPGNNITDNFLIKSKRLNDKGTIKNKELSNSKKDKHSKFNTNITNTIDFNNLDSNGKVYQKDSKNLKNSYSNKTKLAKNSPTLLHNASTKLYNAPLKLYDAPTISYNAPTTLYNNHTMRRRIDLLNLNNELISNFTIFSPARISSPTQDSFVTEISTEFKNEQDNATYPVQDETDVIITPDGVLTSKLDNRTNEYKKDKENSVISNEKYNRKIISDNDNHKISNDIGNSKTSNVSNFLVNTDSLQMNVINISVNRNLMPTTSKSDIDKEISGESENSGDSDSFVSGDSGDEYKSFKNNKGILSGSGDAFTKDTEYNQFAEKIEDALDESTSIKKKNITHYIIGKNKASTTEKPTKDLFFMEIEDELLSGNGSNLTSQLQDQQSSGDINNLTTETKNISKVAERIDALEQDIYWLDIINKTADTLLRNNSVDFLLTNKTWSRNQSDEMNSSINSNSMYKTVLKENPSNNFKTSSESFLNSLKSENLTYNNIMNETMSPTPQTRQLSQPIATMGIAKTQEESKEETLFNKTFTNYNESTDQKSFNLIKTSSKFSVVQNETWDVQDKTADAQNETTGVQTTGVQTTGVQTTGVQSKSIDFQIEDTGFQDQTTRIQNETIDISDKRLYGSEYDEKNENAYQTFPVAPISLYPKVEFLKIYTPSKKSFLPLLKDNGYYNHGKYSDEEENNNEQVFNKKDVETKTRIQQSYDSISRDLIQTKDDSLKTEQKQGNGFMHAFERKQNKYDTVNFDPRVHYLGDSESRVSDTRDNKLDQTLESSDISFSSFSPDSSNEKFENIDTDGQNRIVKTHLINTGIPANTKLGKMLMADLSEEESLGNAYSDQPTFKNPSEFKIFYQTNENGLGKINGEMLDQDPVQQNQIFDNEALNDFKDSNEPVNSNYMYSDKAFKVKENFFERKSLENSEAVLKTVSKKKVKKSRTKNEKNKNYQNGNKNISWKTSNGTKIFPIKTKNNGPHRNIMPQSENTPPISRMLSDNSFPSKNLSNSTDIKTKLSRVDKISEIKAKKEENKKNDKLEETNFTKKKIKIDYTDKKEKEEENVIQGMNEDINEKQYKILNEKLPQASIPWEKLGTNHNISINAADDNEGKTKTRKLFQTNKEKNLFKEKHNQFNILNLSKVNSRPYKNLNHNKPKTSNSQYARYALYRSKFYPPKNYNARKKNFSQNIANVIKKFGNSLENSKRNYKNGIKVNSKKSLKSKHKSKEYRKKNSEGMKTPKKNALAQLQDLITQAKIGRYENVGNALSKTFQNSEKTHFGVDERNIHQTSNHSINQRRYQKIKEVREKVLRRFSSNGGTCRRGLTIHGGTLRGGVLSGEFKSMGVVDTQKACVQKCCKSDRCDVAMTIGRECINIRCFNRKLCNIAPAGNVGVYRDVLPVVTFVNRPVHNIRRSEIPRPLLFSEQDPYSVSEIIQQLDESEFSEVRKIINELDQY</sequence>
<dbReference type="GeneID" id="101235210"/>
<reference evidence="8" key="1">
    <citation type="submission" date="2025-08" db="UniProtKB">
        <authorList>
            <consortium name="RefSeq"/>
        </authorList>
    </citation>
    <scope>IDENTIFICATION</scope>
</reference>
<keyword evidence="2" id="KW-0472">Membrane</keyword>
<evidence type="ECO:0000256" key="4">
    <source>
        <dbReference type="SAM" id="MobiDB-lite"/>
    </source>
</evidence>
<feature type="chain" id="PRO_5045586238" description="MANSC domain-containing protein" evidence="5">
    <location>
        <begin position="26"/>
        <end position="1802"/>
    </location>
</feature>
<feature type="region of interest" description="Disordered" evidence="4">
    <location>
        <begin position="149"/>
        <end position="205"/>
    </location>
</feature>
<evidence type="ECO:0000259" key="6">
    <source>
        <dbReference type="Pfam" id="PF23597"/>
    </source>
</evidence>
<feature type="region of interest" description="Disordered" evidence="4">
    <location>
        <begin position="1321"/>
        <end position="1340"/>
    </location>
</feature>
<evidence type="ECO:0000256" key="2">
    <source>
        <dbReference type="ARBA" id="ARBA00023136"/>
    </source>
</evidence>
<feature type="compositionally biased region" description="Basic residues" evidence="4">
    <location>
        <begin position="1562"/>
        <end position="1577"/>
    </location>
</feature>
<keyword evidence="3" id="KW-0325">Glycoprotein</keyword>
<dbReference type="PANTHER" id="PTHR46182:SF2">
    <property type="entry name" value="FI19480P1"/>
    <property type="match status" value="1"/>
</dbReference>
<dbReference type="Proteomes" id="UP001652625">
    <property type="component" value="Chromosome 06"/>
</dbReference>